<accession>A0A378I9D8</accession>
<name>A0A378I9D8_9GAMM</name>
<gene>
    <name evidence="10" type="primary">eda_1</name>
    <name evidence="9" type="synonym">eda</name>
    <name evidence="9" type="ORF">Lbir_2463</name>
    <name evidence="10" type="ORF">NCTC12437_01219</name>
</gene>
<comment type="subunit">
    <text evidence="4">Homotrimer.</text>
</comment>
<sequence>MDSFKWELSAAEVFSASALIPVIVINELHSALPLAEALWAGGIRIMEITLRSDAALEAIHLLSREMQSMLIGAGTVLNASQLEQAEAAGAAFALSPGSTPDLLAAGAASSIPLIPGVSNVSDIMLAMDAGYSHFKFFPAAAIGGTAALKSIYGPLPGAVFCPTGGINETNCLDYLALPNVQCVGGSWIVPEKAVHERDWPLITALSKKACAIIKM</sequence>
<reference evidence="10 12" key="2">
    <citation type="submission" date="2018-06" db="EMBL/GenBank/DDBJ databases">
        <authorList>
            <consortium name="Pathogen Informatics"/>
            <person name="Doyle S."/>
        </authorList>
    </citation>
    <scope>NUCLEOTIDE SEQUENCE [LARGE SCALE GENOMIC DNA]</scope>
    <source>
        <strain evidence="10 12">NCTC12437</strain>
    </source>
</reference>
<keyword evidence="7" id="KW-0704">Schiff base</keyword>
<dbReference type="Gene3D" id="3.20.20.70">
    <property type="entry name" value="Aldolase class I"/>
    <property type="match status" value="1"/>
</dbReference>
<dbReference type="InterPro" id="IPR013785">
    <property type="entry name" value="Aldolase_TIM"/>
</dbReference>
<dbReference type="EMBL" id="UGNW01000001">
    <property type="protein sequence ID" value="STX31446.1"/>
    <property type="molecule type" value="Genomic_DNA"/>
</dbReference>
<evidence type="ECO:0000313" key="9">
    <source>
        <dbReference type="EMBL" id="KTC68930.1"/>
    </source>
</evidence>
<evidence type="ECO:0000256" key="5">
    <source>
        <dbReference type="ARBA" id="ARBA00013063"/>
    </source>
</evidence>
<dbReference type="InterPro" id="IPR000887">
    <property type="entry name" value="Aldlse_KDPG_KHG"/>
</dbReference>
<dbReference type="Proteomes" id="UP000255066">
    <property type="component" value="Unassembled WGS sequence"/>
</dbReference>
<evidence type="ECO:0000256" key="6">
    <source>
        <dbReference type="ARBA" id="ARBA00023239"/>
    </source>
</evidence>
<organism evidence="10 12">
    <name type="scientific">Legionella birminghamensis</name>
    <dbReference type="NCBI Taxonomy" id="28083"/>
    <lineage>
        <taxon>Bacteria</taxon>
        <taxon>Pseudomonadati</taxon>
        <taxon>Pseudomonadota</taxon>
        <taxon>Gammaproteobacteria</taxon>
        <taxon>Legionellales</taxon>
        <taxon>Legionellaceae</taxon>
        <taxon>Legionella</taxon>
    </lineage>
</organism>
<dbReference type="GO" id="GO:0016740">
    <property type="term" value="F:transferase activity"/>
    <property type="evidence" value="ECO:0007669"/>
    <property type="project" value="UniProtKB-KW"/>
</dbReference>
<keyword evidence="8" id="KW-0119">Carbohydrate metabolism</keyword>
<comment type="pathway">
    <text evidence="2">Carbohydrate acid metabolism; 2-dehydro-3-deoxy-D-gluconate degradation; D-glyceraldehyde 3-phosphate and pyruvate from 2-dehydro-3-deoxy-D-gluconate: step 2/2.</text>
</comment>
<dbReference type="Proteomes" id="UP000054735">
    <property type="component" value="Unassembled WGS sequence"/>
</dbReference>
<dbReference type="SUPFAM" id="SSF51569">
    <property type="entry name" value="Aldolase"/>
    <property type="match status" value="1"/>
</dbReference>
<dbReference type="NCBIfam" id="TIGR01182">
    <property type="entry name" value="eda"/>
    <property type="match status" value="1"/>
</dbReference>
<dbReference type="InterPro" id="IPR031338">
    <property type="entry name" value="KDPG/KHG_AS_2"/>
</dbReference>
<keyword evidence="11" id="KW-1185">Reference proteome</keyword>
<protein>
    <recommendedName>
        <fullName evidence="5">2-dehydro-3-deoxy-phosphogluconate aldolase</fullName>
        <ecNumber evidence="5">4.1.2.14</ecNumber>
    </recommendedName>
</protein>
<dbReference type="InterPro" id="IPR031337">
    <property type="entry name" value="KDPG/KHG_AS_1"/>
</dbReference>
<evidence type="ECO:0000256" key="3">
    <source>
        <dbReference type="ARBA" id="ARBA00006906"/>
    </source>
</evidence>
<evidence type="ECO:0000313" key="12">
    <source>
        <dbReference type="Proteomes" id="UP000255066"/>
    </source>
</evidence>
<evidence type="ECO:0000256" key="1">
    <source>
        <dbReference type="ARBA" id="ARBA00000654"/>
    </source>
</evidence>
<dbReference type="GO" id="GO:0008675">
    <property type="term" value="F:2-dehydro-3-deoxy-phosphogluconate aldolase activity"/>
    <property type="evidence" value="ECO:0007669"/>
    <property type="project" value="UniProtKB-EC"/>
</dbReference>
<dbReference type="STRING" id="28083.Lbir_2463"/>
<dbReference type="PROSITE" id="PS00160">
    <property type="entry name" value="ALDOLASE_KDPG_KHG_2"/>
    <property type="match status" value="1"/>
</dbReference>
<dbReference type="EC" id="4.1.2.14" evidence="5"/>
<dbReference type="EMBL" id="LNXT01000044">
    <property type="protein sequence ID" value="KTC68930.1"/>
    <property type="molecule type" value="Genomic_DNA"/>
</dbReference>
<evidence type="ECO:0000313" key="11">
    <source>
        <dbReference type="Proteomes" id="UP000054735"/>
    </source>
</evidence>
<comment type="catalytic activity">
    <reaction evidence="1">
        <text>2-dehydro-3-deoxy-6-phospho-D-gluconate = D-glyceraldehyde 3-phosphate + pyruvate</text>
        <dbReference type="Rhea" id="RHEA:17089"/>
        <dbReference type="ChEBI" id="CHEBI:15361"/>
        <dbReference type="ChEBI" id="CHEBI:57569"/>
        <dbReference type="ChEBI" id="CHEBI:59776"/>
        <dbReference type="EC" id="4.1.2.14"/>
    </reaction>
</comment>
<dbReference type="Pfam" id="PF01081">
    <property type="entry name" value="Aldolase"/>
    <property type="match status" value="1"/>
</dbReference>
<evidence type="ECO:0000313" key="10">
    <source>
        <dbReference type="EMBL" id="STX31446.1"/>
    </source>
</evidence>
<proteinExistence type="inferred from homology"/>
<evidence type="ECO:0000256" key="4">
    <source>
        <dbReference type="ARBA" id="ARBA00011233"/>
    </source>
</evidence>
<comment type="similarity">
    <text evidence="3">Belongs to the KHG/KDPG aldolase family.</text>
</comment>
<reference evidence="9 11" key="1">
    <citation type="submission" date="2015-11" db="EMBL/GenBank/DDBJ databases">
        <title>Genomic analysis of 38 Legionella species identifies large and diverse effector repertoires.</title>
        <authorList>
            <person name="Burstein D."/>
            <person name="Amaro F."/>
            <person name="Zusman T."/>
            <person name="Lifshitz Z."/>
            <person name="Cohen O."/>
            <person name="Gilbert J.A."/>
            <person name="Pupko T."/>
            <person name="Shuman H.A."/>
            <person name="Segal G."/>
        </authorList>
    </citation>
    <scope>NUCLEOTIDE SEQUENCE [LARGE SCALE GENOMIC DNA]</scope>
    <source>
        <strain evidence="9 11">CDC#1407-AL-14</strain>
    </source>
</reference>
<evidence type="ECO:0000256" key="8">
    <source>
        <dbReference type="ARBA" id="ARBA00023277"/>
    </source>
</evidence>
<evidence type="ECO:0000256" key="7">
    <source>
        <dbReference type="ARBA" id="ARBA00023270"/>
    </source>
</evidence>
<dbReference type="PROSITE" id="PS00159">
    <property type="entry name" value="ALDOLASE_KDPG_KHG_1"/>
    <property type="match status" value="1"/>
</dbReference>
<dbReference type="NCBIfam" id="NF004325">
    <property type="entry name" value="PRK05718.1"/>
    <property type="match status" value="1"/>
</dbReference>
<dbReference type="PANTHER" id="PTHR30246:SF1">
    <property type="entry name" value="2-DEHYDRO-3-DEOXY-6-PHOSPHOGALACTONATE ALDOLASE-RELATED"/>
    <property type="match status" value="1"/>
</dbReference>
<evidence type="ECO:0000256" key="2">
    <source>
        <dbReference type="ARBA" id="ARBA00004736"/>
    </source>
</evidence>
<dbReference type="CDD" id="cd00452">
    <property type="entry name" value="KDPG_aldolase"/>
    <property type="match status" value="1"/>
</dbReference>
<dbReference type="OrthoDB" id="9805177at2"/>
<keyword evidence="6" id="KW-0456">Lyase</keyword>
<dbReference type="PANTHER" id="PTHR30246">
    <property type="entry name" value="2-KETO-3-DEOXY-6-PHOSPHOGLUCONATE ALDOLASE"/>
    <property type="match status" value="1"/>
</dbReference>
<dbReference type="RefSeq" id="WP_058524462.1">
    <property type="nucleotide sequence ID" value="NZ_CAAAHV010000003.1"/>
</dbReference>
<dbReference type="AlphaFoldDB" id="A0A378I9D8"/>
<keyword evidence="10" id="KW-0808">Transferase</keyword>